<dbReference type="Proteomes" id="UP000054560">
    <property type="component" value="Unassembled WGS sequence"/>
</dbReference>
<proteinExistence type="predicted"/>
<evidence type="ECO:0000313" key="9">
    <source>
        <dbReference type="Proteomes" id="UP000054560"/>
    </source>
</evidence>
<dbReference type="GO" id="GO:0042147">
    <property type="term" value="P:retrograde transport, endosome to Golgi"/>
    <property type="evidence" value="ECO:0007669"/>
    <property type="project" value="TreeGrafter"/>
</dbReference>
<dbReference type="InterPro" id="IPR009637">
    <property type="entry name" value="GPR107/GPR108-like"/>
</dbReference>
<feature type="transmembrane region" description="Helical" evidence="6">
    <location>
        <begin position="124"/>
        <end position="146"/>
    </location>
</feature>
<feature type="non-terminal residue" evidence="8">
    <location>
        <position position="1"/>
    </location>
</feature>
<name>A0A0L0F8A6_9EUKA</name>
<dbReference type="OrthoDB" id="19932at2759"/>
<dbReference type="GO" id="GO:0005794">
    <property type="term" value="C:Golgi apparatus"/>
    <property type="evidence" value="ECO:0007669"/>
    <property type="project" value="TreeGrafter"/>
</dbReference>
<feature type="transmembrane region" description="Helical" evidence="6">
    <location>
        <begin position="93"/>
        <end position="117"/>
    </location>
</feature>
<evidence type="ECO:0000256" key="6">
    <source>
        <dbReference type="SAM" id="Phobius"/>
    </source>
</evidence>
<protein>
    <recommendedName>
        <fullName evidence="7">GOST seven transmembrane domain-containing protein</fullName>
    </recommendedName>
</protein>
<organism evidence="8 9">
    <name type="scientific">Sphaeroforma arctica JP610</name>
    <dbReference type="NCBI Taxonomy" id="667725"/>
    <lineage>
        <taxon>Eukaryota</taxon>
        <taxon>Ichthyosporea</taxon>
        <taxon>Ichthyophonida</taxon>
        <taxon>Sphaeroforma</taxon>
    </lineage>
</organism>
<dbReference type="eggNOG" id="KOG2568">
    <property type="taxonomic scope" value="Eukaryota"/>
</dbReference>
<dbReference type="EMBL" id="KQ246288">
    <property type="protein sequence ID" value="KNC72950.1"/>
    <property type="molecule type" value="Genomic_DNA"/>
</dbReference>
<dbReference type="PANTHER" id="PTHR21229:SF1">
    <property type="entry name" value="GH17801P"/>
    <property type="match status" value="1"/>
</dbReference>
<evidence type="ECO:0000256" key="3">
    <source>
        <dbReference type="ARBA" id="ARBA00022729"/>
    </source>
</evidence>
<evidence type="ECO:0000256" key="2">
    <source>
        <dbReference type="ARBA" id="ARBA00022692"/>
    </source>
</evidence>
<sequence length="195" mass="22083">GIDKKNSCCNEETRLPPGHVCSNGIVLTDAVKDHVTTGNYICNGLEMDVSFTDINEDGNWFVLSMGCTDNPVHSIFVFKSSYGFLPADQYPLLLFHGIMSLVYFCIAAVWLTLTILYWRDLLKLQYWISAVIVMSMLEMAMFYGWYEHSNLTGQTSQFLLGTAVFVMVATLTLARMLVSITLNSSRQLYLVHYCR</sequence>
<dbReference type="RefSeq" id="XP_014146852.1">
    <property type="nucleotide sequence ID" value="XM_014291377.1"/>
</dbReference>
<dbReference type="GeneID" id="25914993"/>
<accession>A0A0L0F8A6</accession>
<dbReference type="STRING" id="667725.A0A0L0F8A6"/>
<dbReference type="InterPro" id="IPR053937">
    <property type="entry name" value="GOST_TM"/>
</dbReference>
<dbReference type="GO" id="GO:0005829">
    <property type="term" value="C:cytosol"/>
    <property type="evidence" value="ECO:0007669"/>
    <property type="project" value="GOC"/>
</dbReference>
<dbReference type="AlphaFoldDB" id="A0A0L0F8A6"/>
<keyword evidence="2 6" id="KW-0812">Transmembrane</keyword>
<evidence type="ECO:0000256" key="5">
    <source>
        <dbReference type="ARBA" id="ARBA00023136"/>
    </source>
</evidence>
<feature type="domain" description="GOST seven transmembrane" evidence="7">
    <location>
        <begin position="91"/>
        <end position="180"/>
    </location>
</feature>
<evidence type="ECO:0000313" key="8">
    <source>
        <dbReference type="EMBL" id="KNC72950.1"/>
    </source>
</evidence>
<keyword evidence="3" id="KW-0732">Signal</keyword>
<dbReference type="Pfam" id="PF06814">
    <property type="entry name" value="GOST_TM"/>
    <property type="match status" value="1"/>
</dbReference>
<keyword evidence="5 6" id="KW-0472">Membrane</keyword>
<keyword evidence="4 6" id="KW-1133">Transmembrane helix</keyword>
<reference evidence="8 9" key="1">
    <citation type="submission" date="2011-02" db="EMBL/GenBank/DDBJ databases">
        <title>The Genome Sequence of Sphaeroforma arctica JP610.</title>
        <authorList>
            <consortium name="The Broad Institute Genome Sequencing Platform"/>
            <person name="Russ C."/>
            <person name="Cuomo C."/>
            <person name="Young S.K."/>
            <person name="Zeng Q."/>
            <person name="Gargeya S."/>
            <person name="Alvarado L."/>
            <person name="Berlin A."/>
            <person name="Chapman S.B."/>
            <person name="Chen Z."/>
            <person name="Freedman E."/>
            <person name="Gellesch M."/>
            <person name="Goldberg J."/>
            <person name="Griggs A."/>
            <person name="Gujja S."/>
            <person name="Heilman E."/>
            <person name="Heiman D."/>
            <person name="Howarth C."/>
            <person name="Mehta T."/>
            <person name="Neiman D."/>
            <person name="Pearson M."/>
            <person name="Roberts A."/>
            <person name="Saif S."/>
            <person name="Shea T."/>
            <person name="Shenoy N."/>
            <person name="Sisk P."/>
            <person name="Stolte C."/>
            <person name="Sykes S."/>
            <person name="White J."/>
            <person name="Yandava C."/>
            <person name="Burger G."/>
            <person name="Gray M.W."/>
            <person name="Holland P.W.H."/>
            <person name="King N."/>
            <person name="Lang F.B.F."/>
            <person name="Roger A.J."/>
            <person name="Ruiz-Trillo I."/>
            <person name="Haas B."/>
            <person name="Nusbaum C."/>
            <person name="Birren B."/>
        </authorList>
    </citation>
    <scope>NUCLEOTIDE SEQUENCE [LARGE SCALE GENOMIC DNA]</scope>
    <source>
        <strain evidence="8 9">JP610</strain>
    </source>
</reference>
<dbReference type="PANTHER" id="PTHR21229">
    <property type="entry name" value="LUNG SEVEN TRANSMEMBRANE RECEPTOR"/>
    <property type="match status" value="1"/>
</dbReference>
<feature type="transmembrane region" description="Helical" evidence="6">
    <location>
        <begin position="158"/>
        <end position="178"/>
    </location>
</feature>
<evidence type="ECO:0000259" key="7">
    <source>
        <dbReference type="Pfam" id="PF06814"/>
    </source>
</evidence>
<gene>
    <name evidence="8" type="ORF">SARC_14489</name>
</gene>
<dbReference type="GO" id="GO:0016020">
    <property type="term" value="C:membrane"/>
    <property type="evidence" value="ECO:0007669"/>
    <property type="project" value="UniProtKB-SubCell"/>
</dbReference>
<evidence type="ECO:0000256" key="1">
    <source>
        <dbReference type="ARBA" id="ARBA00004141"/>
    </source>
</evidence>
<evidence type="ECO:0000256" key="4">
    <source>
        <dbReference type="ARBA" id="ARBA00022989"/>
    </source>
</evidence>
<keyword evidence="9" id="KW-1185">Reference proteome</keyword>
<comment type="subcellular location">
    <subcellularLocation>
        <location evidence="1">Membrane</location>
        <topology evidence="1">Multi-pass membrane protein</topology>
    </subcellularLocation>
</comment>